<sequence length="268" mass="29238">MTGETANQGGGSDPIHDLSVKMVDRATHKIVQLLQMFEEQHGMRFFPRNMVYVIYECGVALMREAASVPFAATKKRATAIEAVHACLRALRGASMTWLCAEQLAGRLEGLLNETGTNTTIQPFSSNWSVPLSETDQAGADISQTFHQFVHVWDSAGVENPARINLMNRTQDMQSTQLGSDMHTTRAGISSSMGLSLQSVSPQHHDLGNPTIRRNLGEEGSTQVDGEARAYDMMPFSGTPSEGSTSSYSVPRPAQRGTDGDMWNSPLFD</sequence>
<evidence type="ECO:0000313" key="3">
    <source>
        <dbReference type="Proteomes" id="UP000663846"/>
    </source>
</evidence>
<dbReference type="Proteomes" id="UP000663846">
    <property type="component" value="Unassembled WGS sequence"/>
</dbReference>
<name>A0A8H3BL50_9AGAM</name>
<dbReference type="AlphaFoldDB" id="A0A8H3BL50"/>
<protein>
    <submittedName>
        <fullName evidence="2">Uncharacterized protein</fullName>
    </submittedName>
</protein>
<dbReference type="OrthoDB" id="1927044at2759"/>
<gene>
    <name evidence="2" type="ORF">RDB_LOCUS159013</name>
</gene>
<feature type="region of interest" description="Disordered" evidence="1">
    <location>
        <begin position="192"/>
        <end position="268"/>
    </location>
</feature>
<dbReference type="EMBL" id="CAJMWS010000719">
    <property type="protein sequence ID" value="CAE6460575.1"/>
    <property type="molecule type" value="Genomic_DNA"/>
</dbReference>
<organism evidence="2 3">
    <name type="scientific">Rhizoctonia solani</name>
    <dbReference type="NCBI Taxonomy" id="456999"/>
    <lineage>
        <taxon>Eukaryota</taxon>
        <taxon>Fungi</taxon>
        <taxon>Dikarya</taxon>
        <taxon>Basidiomycota</taxon>
        <taxon>Agaricomycotina</taxon>
        <taxon>Agaricomycetes</taxon>
        <taxon>Cantharellales</taxon>
        <taxon>Ceratobasidiaceae</taxon>
        <taxon>Rhizoctonia</taxon>
    </lineage>
</organism>
<accession>A0A8H3BL50</accession>
<feature type="compositionally biased region" description="Polar residues" evidence="1">
    <location>
        <begin position="237"/>
        <end position="248"/>
    </location>
</feature>
<comment type="caution">
    <text evidence="2">The sequence shown here is derived from an EMBL/GenBank/DDBJ whole genome shotgun (WGS) entry which is preliminary data.</text>
</comment>
<proteinExistence type="predicted"/>
<reference evidence="2" key="1">
    <citation type="submission" date="2021-01" db="EMBL/GenBank/DDBJ databases">
        <authorList>
            <person name="Kaushik A."/>
        </authorList>
    </citation>
    <scope>NUCLEOTIDE SEQUENCE</scope>
    <source>
        <strain evidence="2">AG1-1C</strain>
    </source>
</reference>
<evidence type="ECO:0000256" key="1">
    <source>
        <dbReference type="SAM" id="MobiDB-lite"/>
    </source>
</evidence>
<evidence type="ECO:0000313" key="2">
    <source>
        <dbReference type="EMBL" id="CAE6460575.1"/>
    </source>
</evidence>